<keyword evidence="4" id="KW-1185">Reference proteome</keyword>
<evidence type="ECO:0000259" key="2">
    <source>
        <dbReference type="PROSITE" id="PS51740"/>
    </source>
</evidence>
<name>A0A8J6PBA8_9FIRM</name>
<dbReference type="EMBL" id="JACRTL010000003">
    <property type="protein sequence ID" value="MBC8610867.1"/>
    <property type="molecule type" value="Genomic_DNA"/>
</dbReference>
<reference evidence="3" key="1">
    <citation type="submission" date="2020-08" db="EMBL/GenBank/DDBJ databases">
        <title>Genome public.</title>
        <authorList>
            <person name="Liu C."/>
            <person name="Sun Q."/>
        </authorList>
    </citation>
    <scope>NUCLEOTIDE SEQUENCE</scope>
    <source>
        <strain evidence="3">NSJ-15</strain>
    </source>
</reference>
<dbReference type="InterPro" id="IPR007159">
    <property type="entry name" value="SpoVT-AbrB_dom"/>
</dbReference>
<dbReference type="Gene3D" id="2.10.260.10">
    <property type="match status" value="1"/>
</dbReference>
<accession>A0A8J6PBA8</accession>
<sequence length="79" mass="9225">MKATGIVRPLDKLGRIVLPKELRTVFDIDNEDSVEIYVEDDKIILKKYTPSCFFCHDTDVVEYKGKHICKKCLEELKHL</sequence>
<protein>
    <submittedName>
        <fullName evidence="3">AbrB/MazE/SpoVT family DNA-binding domain-containing protein</fullName>
    </submittedName>
</protein>
<comment type="caution">
    <text evidence="3">The sequence shown here is derived from an EMBL/GenBank/DDBJ whole genome shotgun (WGS) entry which is preliminary data.</text>
</comment>
<evidence type="ECO:0000256" key="1">
    <source>
        <dbReference type="PROSITE-ProRule" id="PRU01076"/>
    </source>
</evidence>
<dbReference type="GO" id="GO:0003677">
    <property type="term" value="F:DNA binding"/>
    <property type="evidence" value="ECO:0007669"/>
    <property type="project" value="UniProtKB-UniRule"/>
</dbReference>
<dbReference type="InterPro" id="IPR037914">
    <property type="entry name" value="SpoVT-AbrB_sf"/>
</dbReference>
<evidence type="ECO:0000313" key="3">
    <source>
        <dbReference type="EMBL" id="MBC8610867.1"/>
    </source>
</evidence>
<dbReference type="RefSeq" id="WP_093989187.1">
    <property type="nucleotide sequence ID" value="NZ_FYDD01000004.1"/>
</dbReference>
<dbReference type="AlphaFoldDB" id="A0A8J6PBA8"/>
<feature type="domain" description="SpoVT-AbrB" evidence="2">
    <location>
        <begin position="5"/>
        <end position="50"/>
    </location>
</feature>
<organism evidence="3 4">
    <name type="scientific">Massiliimalia timonensis</name>
    <dbReference type="NCBI Taxonomy" id="1987501"/>
    <lineage>
        <taxon>Bacteria</taxon>
        <taxon>Bacillati</taxon>
        <taxon>Bacillota</taxon>
        <taxon>Clostridia</taxon>
        <taxon>Eubacteriales</taxon>
        <taxon>Oscillospiraceae</taxon>
        <taxon>Massiliimalia</taxon>
    </lineage>
</organism>
<dbReference type="InterPro" id="IPR052731">
    <property type="entry name" value="B_subtilis_Trans_State_Reg"/>
</dbReference>
<gene>
    <name evidence="3" type="ORF">H8702_06985</name>
</gene>
<dbReference type="PROSITE" id="PS51740">
    <property type="entry name" value="SPOVT_ABRB"/>
    <property type="match status" value="1"/>
</dbReference>
<proteinExistence type="predicted"/>
<dbReference type="OrthoDB" id="9782993at2"/>
<dbReference type="SMART" id="SM00966">
    <property type="entry name" value="SpoVT_AbrB"/>
    <property type="match status" value="1"/>
</dbReference>
<dbReference type="PANTHER" id="PTHR36432">
    <property type="match status" value="1"/>
</dbReference>
<dbReference type="SUPFAM" id="SSF89447">
    <property type="entry name" value="AbrB/MazE/MraZ-like"/>
    <property type="match status" value="1"/>
</dbReference>
<evidence type="ECO:0000313" key="4">
    <source>
        <dbReference type="Proteomes" id="UP000632659"/>
    </source>
</evidence>
<dbReference type="NCBIfam" id="TIGR01439">
    <property type="entry name" value="lp_hng_hel_AbrB"/>
    <property type="match status" value="1"/>
</dbReference>
<dbReference type="Pfam" id="PF04014">
    <property type="entry name" value="MazE_antitoxin"/>
    <property type="match status" value="1"/>
</dbReference>
<dbReference type="Proteomes" id="UP000632659">
    <property type="component" value="Unassembled WGS sequence"/>
</dbReference>
<keyword evidence="1 3" id="KW-0238">DNA-binding</keyword>
<dbReference type="PANTHER" id="PTHR36432:SF4">
    <property type="entry name" value="TRANSITION STATE REGULATOR ABH-RELATED"/>
    <property type="match status" value="1"/>
</dbReference>